<feature type="domain" description="Glycosyl transferase family 28 C-terminal" evidence="1">
    <location>
        <begin position="261"/>
        <end position="333"/>
    </location>
</feature>
<dbReference type="RefSeq" id="WP_067380116.1">
    <property type="nucleotide sequence ID" value="NZ_CP015839.1"/>
</dbReference>
<dbReference type="Gene3D" id="3.40.50.2000">
    <property type="entry name" value="Glycogen Phosphorylase B"/>
    <property type="match status" value="1"/>
</dbReference>
<reference evidence="2 3" key="2">
    <citation type="journal article" date="2018" name="Int. J. Syst. Evol. Microbiol.">
        <title>Marinobacterium aestuarii sp. nov., a benzene-degrading marine bacterium isolated from estuary sediment.</title>
        <authorList>
            <person name="Bae S.S."/>
            <person name="Jung J."/>
            <person name="Chung D."/>
            <person name="Baek K."/>
        </authorList>
    </citation>
    <scope>NUCLEOTIDE SEQUENCE [LARGE SCALE GENOMIC DNA]</scope>
    <source>
        <strain evidence="2 3">ST58-10</strain>
    </source>
</reference>
<dbReference type="STRING" id="1821621.A8C75_07315"/>
<dbReference type="InterPro" id="IPR007235">
    <property type="entry name" value="Glyco_trans_28_C"/>
</dbReference>
<gene>
    <name evidence="2" type="ORF">A8C75_07315</name>
</gene>
<organism evidence="2 3">
    <name type="scientific">Marinobacterium aestuarii</name>
    <dbReference type="NCBI Taxonomy" id="1821621"/>
    <lineage>
        <taxon>Bacteria</taxon>
        <taxon>Pseudomonadati</taxon>
        <taxon>Pseudomonadota</taxon>
        <taxon>Gammaproteobacteria</taxon>
        <taxon>Oceanospirillales</taxon>
        <taxon>Oceanospirillaceae</taxon>
        <taxon>Marinobacterium</taxon>
    </lineage>
</organism>
<protein>
    <recommendedName>
        <fullName evidence="1">Glycosyl transferase family 28 C-terminal domain-containing protein</fullName>
    </recommendedName>
</protein>
<evidence type="ECO:0000313" key="2">
    <source>
        <dbReference type="EMBL" id="ANG62321.1"/>
    </source>
</evidence>
<accession>A0A1A9EXG0</accession>
<dbReference type="AlphaFoldDB" id="A0A1A9EXG0"/>
<name>A0A1A9EXG0_9GAMM</name>
<keyword evidence="3" id="KW-1185">Reference proteome</keyword>
<dbReference type="KEGG" id="mars:A8C75_07315"/>
<sequence>MKNRRLLIYSHDSFGLGHLRRCRALAHAMVDAYKGLSVLIMTGSPIIGRFDFKARVDFVRIPGVIKLHNGDYTSLALHIDLADTLALRESIILNTTKAFAPDIFLVDKEPLGLKGEVHSTLEMLKDTPTQTILGLRDVMDAPDLLTAEWHKKGIFGELERLYDELWVYGPRAMGNPLSSLPIHADTMDKMRYTGYLRREIPEVANTVDSTSPEQPYILVTPGGGGDGIEMTDWVLRAYESGAPLPWRALFVLGPFMPQAERQQFLNRAEVLPNVDMITFDAQLERLMANASAVVAMGGYNTFCEILSLDRPALILPRSFPRKEQLIRAQNAAALNLISLVDADGERSTAEMVDALQQLPLQSPPGVADKAEWLGGLDSVTERIGELFNQAPQ</sequence>
<proteinExistence type="predicted"/>
<dbReference type="PANTHER" id="PTHR21015:SF28">
    <property type="entry name" value="SLL1722 PROTEIN"/>
    <property type="match status" value="1"/>
</dbReference>
<dbReference type="EMBL" id="CP015839">
    <property type="protein sequence ID" value="ANG62321.1"/>
    <property type="molecule type" value="Genomic_DNA"/>
</dbReference>
<dbReference type="Pfam" id="PF04101">
    <property type="entry name" value="Glyco_tran_28_C"/>
    <property type="match status" value="1"/>
</dbReference>
<reference evidence="3" key="1">
    <citation type="submission" date="2016-05" db="EMBL/GenBank/DDBJ databases">
        <authorList>
            <person name="Baek K."/>
            <person name="Yang S.-J."/>
        </authorList>
    </citation>
    <scope>NUCLEOTIDE SEQUENCE [LARGE SCALE GENOMIC DNA]</scope>
    <source>
        <strain evidence="3">ST58-10</strain>
    </source>
</reference>
<dbReference type="PANTHER" id="PTHR21015">
    <property type="entry name" value="UDP-N-ACETYLGLUCOSAMINE--N-ACETYLMURAMYL-(PENTAPEPTIDE) PYROPHOSPHORYL-UNDECAPRENOL N-ACETYLGLUCOSAMINE TRANSFERASE 1"/>
    <property type="match status" value="1"/>
</dbReference>
<dbReference type="Proteomes" id="UP000078070">
    <property type="component" value="Chromosome"/>
</dbReference>
<dbReference type="SUPFAM" id="SSF53756">
    <property type="entry name" value="UDP-Glycosyltransferase/glycogen phosphorylase"/>
    <property type="match status" value="1"/>
</dbReference>
<evidence type="ECO:0000313" key="3">
    <source>
        <dbReference type="Proteomes" id="UP000078070"/>
    </source>
</evidence>
<dbReference type="GO" id="GO:0016758">
    <property type="term" value="F:hexosyltransferase activity"/>
    <property type="evidence" value="ECO:0007669"/>
    <property type="project" value="InterPro"/>
</dbReference>
<evidence type="ECO:0000259" key="1">
    <source>
        <dbReference type="Pfam" id="PF04101"/>
    </source>
</evidence>
<dbReference type="OrthoDB" id="9802126at2"/>